<name>H6LKF1_ACEWD</name>
<dbReference type="Gene3D" id="6.10.250.690">
    <property type="match status" value="1"/>
</dbReference>
<dbReference type="SMART" id="SM00862">
    <property type="entry name" value="Trans_reg_C"/>
    <property type="match status" value="1"/>
</dbReference>
<keyword evidence="2" id="KW-0805">Transcription regulation</keyword>
<dbReference type="InterPro" id="IPR001867">
    <property type="entry name" value="OmpR/PhoB-type_DNA-bd"/>
</dbReference>
<accession>H6LKF1</accession>
<dbReference type="Pfam" id="PF00072">
    <property type="entry name" value="Response_reg"/>
    <property type="match status" value="1"/>
</dbReference>
<dbReference type="PROSITE" id="PS50110">
    <property type="entry name" value="RESPONSE_REGULATORY"/>
    <property type="match status" value="1"/>
</dbReference>
<sequence>MERVKLLFKILLIEDDKKIADIVVENLIKAGYDSTAVTDFSDIFPEFMTFKPDLVLLDIILPFYDGYYWCGQIRLLSKVPIIFISSKSTDMDIIIATNMGGDDYLVKPFSIDILLAKLAGLLRRTYSYDNSEMDIISHQGLIFNIGSGVVSVNAKSAKLTKNEAQILGLLLKNRGNTVSRERIMRSLWKDASFIDDNTLTVNITRLRKKLKDLGLESYIETIKNLGYKI</sequence>
<dbReference type="RefSeq" id="WP_014355144.1">
    <property type="nucleotide sequence ID" value="NC_016894.1"/>
</dbReference>
<evidence type="ECO:0000256" key="7">
    <source>
        <dbReference type="PROSITE-ProRule" id="PRU01091"/>
    </source>
</evidence>
<dbReference type="AlphaFoldDB" id="H6LKF1"/>
<dbReference type="InterPro" id="IPR016032">
    <property type="entry name" value="Sig_transdc_resp-reg_C-effctor"/>
</dbReference>
<dbReference type="InterPro" id="IPR036388">
    <property type="entry name" value="WH-like_DNA-bd_sf"/>
</dbReference>
<evidence type="ECO:0000313" key="10">
    <source>
        <dbReference type="EMBL" id="AFA47541.1"/>
    </source>
</evidence>
<dbReference type="PANTHER" id="PTHR48111:SF43">
    <property type="entry name" value="STAGE 0 SPORULATION PROTEIN A HOMOLOG"/>
    <property type="match status" value="1"/>
</dbReference>
<dbReference type="PANTHER" id="PTHR48111">
    <property type="entry name" value="REGULATOR OF RPOS"/>
    <property type="match status" value="1"/>
</dbReference>
<keyword evidence="3 7" id="KW-0238">DNA-binding</keyword>
<dbReference type="STRING" id="931626.Awo_c07470"/>
<dbReference type="InterPro" id="IPR001789">
    <property type="entry name" value="Sig_transdc_resp-reg_receiver"/>
</dbReference>
<keyword evidence="4" id="KW-0804">Transcription</keyword>
<dbReference type="Gene3D" id="1.10.10.10">
    <property type="entry name" value="Winged helix-like DNA-binding domain superfamily/Winged helix DNA-binding domain"/>
    <property type="match status" value="1"/>
</dbReference>
<dbReference type="GO" id="GO:0032993">
    <property type="term" value="C:protein-DNA complex"/>
    <property type="evidence" value="ECO:0007669"/>
    <property type="project" value="TreeGrafter"/>
</dbReference>
<dbReference type="HOGENOM" id="CLU_000445_30_3_9"/>
<protein>
    <recommendedName>
        <fullName evidence="1">Stage 0 sporulation protein A homolog</fullName>
    </recommendedName>
</protein>
<dbReference type="InterPro" id="IPR011006">
    <property type="entry name" value="CheY-like_superfamily"/>
</dbReference>
<feature type="modified residue" description="4-aspartylphosphate" evidence="6">
    <location>
        <position position="58"/>
    </location>
</feature>
<comment type="function">
    <text evidence="5">May play the central regulatory role in sporulation. It may be an element of the effector pathway responsible for the activation of sporulation genes in response to nutritional stress. Spo0A may act in concert with spo0H (a sigma factor) to control the expression of some genes that are critical to the sporulation process.</text>
</comment>
<evidence type="ECO:0000256" key="1">
    <source>
        <dbReference type="ARBA" id="ARBA00018672"/>
    </source>
</evidence>
<feature type="domain" description="OmpR/PhoB-type" evidence="9">
    <location>
        <begin position="133"/>
        <end position="229"/>
    </location>
</feature>
<dbReference type="SUPFAM" id="SSF46894">
    <property type="entry name" value="C-terminal effector domain of the bipartite response regulators"/>
    <property type="match status" value="1"/>
</dbReference>
<dbReference type="GO" id="GO:0006355">
    <property type="term" value="P:regulation of DNA-templated transcription"/>
    <property type="evidence" value="ECO:0007669"/>
    <property type="project" value="InterPro"/>
</dbReference>
<keyword evidence="11" id="KW-1185">Reference proteome</keyword>
<feature type="DNA-binding region" description="OmpR/PhoB-type" evidence="7">
    <location>
        <begin position="133"/>
        <end position="229"/>
    </location>
</feature>
<dbReference type="EMBL" id="CP002987">
    <property type="protein sequence ID" value="AFA47541.1"/>
    <property type="molecule type" value="Genomic_DNA"/>
</dbReference>
<dbReference type="GO" id="GO:0005829">
    <property type="term" value="C:cytosol"/>
    <property type="evidence" value="ECO:0007669"/>
    <property type="project" value="TreeGrafter"/>
</dbReference>
<dbReference type="GO" id="GO:0000976">
    <property type="term" value="F:transcription cis-regulatory region binding"/>
    <property type="evidence" value="ECO:0007669"/>
    <property type="project" value="TreeGrafter"/>
</dbReference>
<evidence type="ECO:0000256" key="3">
    <source>
        <dbReference type="ARBA" id="ARBA00023125"/>
    </source>
</evidence>
<dbReference type="InterPro" id="IPR039420">
    <property type="entry name" value="WalR-like"/>
</dbReference>
<evidence type="ECO:0000256" key="2">
    <source>
        <dbReference type="ARBA" id="ARBA00023015"/>
    </source>
</evidence>
<dbReference type="GO" id="GO:0000156">
    <property type="term" value="F:phosphorelay response regulator activity"/>
    <property type="evidence" value="ECO:0007669"/>
    <property type="project" value="TreeGrafter"/>
</dbReference>
<proteinExistence type="predicted"/>
<evidence type="ECO:0000256" key="5">
    <source>
        <dbReference type="ARBA" id="ARBA00024867"/>
    </source>
</evidence>
<organism evidence="10 11">
    <name type="scientific">Acetobacterium woodii (strain ATCC 29683 / DSM 1030 / JCM 2381 / KCTC 1655 / WB1)</name>
    <dbReference type="NCBI Taxonomy" id="931626"/>
    <lineage>
        <taxon>Bacteria</taxon>
        <taxon>Bacillati</taxon>
        <taxon>Bacillota</taxon>
        <taxon>Clostridia</taxon>
        <taxon>Eubacteriales</taxon>
        <taxon>Eubacteriaceae</taxon>
        <taxon>Acetobacterium</taxon>
    </lineage>
</organism>
<dbReference type="Proteomes" id="UP000007177">
    <property type="component" value="Chromosome"/>
</dbReference>
<dbReference type="CDD" id="cd00383">
    <property type="entry name" value="trans_reg_C"/>
    <property type="match status" value="1"/>
</dbReference>
<keyword evidence="6" id="KW-0597">Phosphoprotein</keyword>
<dbReference type="Pfam" id="PF00486">
    <property type="entry name" value="Trans_reg_C"/>
    <property type="match status" value="1"/>
</dbReference>
<dbReference type="PROSITE" id="PS51755">
    <property type="entry name" value="OMPR_PHOB"/>
    <property type="match status" value="1"/>
</dbReference>
<dbReference type="eggNOG" id="COG0745">
    <property type="taxonomic scope" value="Bacteria"/>
</dbReference>
<gene>
    <name evidence="10" type="ordered locus">Awo_c07470</name>
</gene>
<reference evidence="11" key="1">
    <citation type="submission" date="2011-07" db="EMBL/GenBank/DDBJ databases">
        <title>Complete genome sequence of Acetobacterium woodii.</title>
        <authorList>
            <person name="Poehlein A."/>
            <person name="Schmidt S."/>
            <person name="Kaster A.-K."/>
            <person name="Goenrich M."/>
            <person name="Vollmers J."/>
            <person name="Thuermer A."/>
            <person name="Gottschalk G."/>
            <person name="Thauer R.K."/>
            <person name="Daniel R."/>
            <person name="Mueller V."/>
        </authorList>
    </citation>
    <scope>NUCLEOTIDE SEQUENCE [LARGE SCALE GENOMIC DNA]</scope>
    <source>
        <strain evidence="11">ATCC 29683 / DSM 1030 / JCM 2381 / KCTC 1655 / WB1</strain>
    </source>
</reference>
<dbReference type="SUPFAM" id="SSF52172">
    <property type="entry name" value="CheY-like"/>
    <property type="match status" value="1"/>
</dbReference>
<evidence type="ECO:0000259" key="8">
    <source>
        <dbReference type="PROSITE" id="PS50110"/>
    </source>
</evidence>
<dbReference type="SMART" id="SM00448">
    <property type="entry name" value="REC"/>
    <property type="match status" value="1"/>
</dbReference>
<evidence type="ECO:0000256" key="6">
    <source>
        <dbReference type="PROSITE-ProRule" id="PRU00169"/>
    </source>
</evidence>
<evidence type="ECO:0000256" key="4">
    <source>
        <dbReference type="ARBA" id="ARBA00023163"/>
    </source>
</evidence>
<dbReference type="Gene3D" id="3.40.50.2300">
    <property type="match status" value="1"/>
</dbReference>
<feature type="domain" description="Response regulatory" evidence="8">
    <location>
        <begin position="9"/>
        <end position="122"/>
    </location>
</feature>
<evidence type="ECO:0000313" key="11">
    <source>
        <dbReference type="Proteomes" id="UP000007177"/>
    </source>
</evidence>
<evidence type="ECO:0000259" key="9">
    <source>
        <dbReference type="PROSITE" id="PS51755"/>
    </source>
</evidence>
<reference evidence="10 11" key="2">
    <citation type="journal article" date="2012" name="PLoS ONE">
        <title>An ancient pathway combining carbon dioxide fixation with the generation and utilization of a sodium ion gradient for ATP synthesis.</title>
        <authorList>
            <person name="Poehlein A."/>
            <person name="Schmidt S."/>
            <person name="Kaster A.K."/>
            <person name="Goenrich M."/>
            <person name="Vollmers J."/>
            <person name="Thurmer A."/>
            <person name="Bertsch J."/>
            <person name="Schuchmann K."/>
            <person name="Voigt B."/>
            <person name="Hecker M."/>
            <person name="Daniel R."/>
            <person name="Thauer R.K."/>
            <person name="Gottschalk G."/>
            <person name="Muller V."/>
        </authorList>
    </citation>
    <scope>NUCLEOTIDE SEQUENCE [LARGE SCALE GENOMIC DNA]</scope>
    <source>
        <strain evidence="11">ATCC 29683 / DSM 1030 / JCM 2381 / KCTC 1655 / WB1</strain>
    </source>
</reference>
<dbReference type="KEGG" id="awo:Awo_c07470"/>